<evidence type="ECO:0000313" key="1">
    <source>
        <dbReference type="EMBL" id="KAK1122613.1"/>
    </source>
</evidence>
<dbReference type="Proteomes" id="UP001177670">
    <property type="component" value="Unassembled WGS sequence"/>
</dbReference>
<accession>A0AA40FNX2</accession>
<dbReference type="AlphaFoldDB" id="A0AA40FNX2"/>
<reference evidence="1" key="1">
    <citation type="submission" date="2021-10" db="EMBL/GenBank/DDBJ databases">
        <title>Melipona bicolor Genome sequencing and assembly.</title>
        <authorList>
            <person name="Araujo N.S."/>
            <person name="Arias M.C."/>
        </authorList>
    </citation>
    <scope>NUCLEOTIDE SEQUENCE</scope>
    <source>
        <strain evidence="1">USP_2M_L1-L4_2017</strain>
        <tissue evidence="1">Whole body</tissue>
    </source>
</reference>
<evidence type="ECO:0000313" key="2">
    <source>
        <dbReference type="Proteomes" id="UP001177670"/>
    </source>
</evidence>
<protein>
    <submittedName>
        <fullName evidence="1">Uncharacterized protein</fullName>
    </submittedName>
</protein>
<dbReference type="EMBL" id="JAHYIQ010000022">
    <property type="protein sequence ID" value="KAK1122613.1"/>
    <property type="molecule type" value="Genomic_DNA"/>
</dbReference>
<organism evidence="1 2">
    <name type="scientific">Melipona bicolor</name>
    <dbReference type="NCBI Taxonomy" id="60889"/>
    <lineage>
        <taxon>Eukaryota</taxon>
        <taxon>Metazoa</taxon>
        <taxon>Ecdysozoa</taxon>
        <taxon>Arthropoda</taxon>
        <taxon>Hexapoda</taxon>
        <taxon>Insecta</taxon>
        <taxon>Pterygota</taxon>
        <taxon>Neoptera</taxon>
        <taxon>Endopterygota</taxon>
        <taxon>Hymenoptera</taxon>
        <taxon>Apocrita</taxon>
        <taxon>Aculeata</taxon>
        <taxon>Apoidea</taxon>
        <taxon>Anthophila</taxon>
        <taxon>Apidae</taxon>
        <taxon>Melipona</taxon>
    </lineage>
</organism>
<sequence length="63" mass="7319">MKEMQVKLQKCGPIYESNFNQETVQQTIRRDFQDNLNDLNPGCLSPDSFAIVRELSSREATRQ</sequence>
<gene>
    <name evidence="1" type="ORF">K0M31_009057</name>
</gene>
<proteinExistence type="predicted"/>
<keyword evidence="2" id="KW-1185">Reference proteome</keyword>
<comment type="caution">
    <text evidence="1">The sequence shown here is derived from an EMBL/GenBank/DDBJ whole genome shotgun (WGS) entry which is preliminary data.</text>
</comment>
<name>A0AA40FNX2_9HYME</name>